<keyword evidence="2" id="KW-1185">Reference proteome</keyword>
<evidence type="ECO:0000313" key="2">
    <source>
        <dbReference type="Proteomes" id="UP000619244"/>
    </source>
</evidence>
<reference evidence="1" key="2">
    <citation type="submission" date="2020-09" db="EMBL/GenBank/DDBJ databases">
        <authorList>
            <person name="Sun Q."/>
            <person name="Ohkuma M."/>
        </authorList>
    </citation>
    <scope>NUCLEOTIDE SEQUENCE</scope>
    <source>
        <strain evidence="1">JCM 4790</strain>
    </source>
</reference>
<reference evidence="1" key="1">
    <citation type="journal article" date="2014" name="Int. J. Syst. Evol. Microbiol.">
        <title>Complete genome sequence of Corynebacterium casei LMG S-19264T (=DSM 44701T), isolated from a smear-ripened cheese.</title>
        <authorList>
            <consortium name="US DOE Joint Genome Institute (JGI-PGF)"/>
            <person name="Walter F."/>
            <person name="Albersmeier A."/>
            <person name="Kalinowski J."/>
            <person name="Ruckert C."/>
        </authorList>
    </citation>
    <scope>NUCLEOTIDE SEQUENCE</scope>
    <source>
        <strain evidence="1">JCM 4790</strain>
    </source>
</reference>
<dbReference type="RefSeq" id="WP_190190236.1">
    <property type="nucleotide sequence ID" value="NZ_BMVU01000008.1"/>
</dbReference>
<protein>
    <recommendedName>
        <fullName evidence="3">DUF1622 domain-containing protein</fullName>
    </recommendedName>
</protein>
<sequence>MTPVLTAAALMVTAAGVLIALAVGAATRRLDHALPVLLDFLTAAGLIRLAADVSWHSILGAAAVLTVRKVAAFGLRAGGKPTERG</sequence>
<comment type="caution">
    <text evidence="1">The sequence shown here is derived from an EMBL/GenBank/DDBJ whole genome shotgun (WGS) entry which is preliminary data.</text>
</comment>
<dbReference type="AlphaFoldDB" id="A0A918NFI5"/>
<name>A0A918NFI5_9ACTN</name>
<proteinExistence type="predicted"/>
<dbReference type="EMBL" id="BMVU01000008">
    <property type="protein sequence ID" value="GGX69174.1"/>
    <property type="molecule type" value="Genomic_DNA"/>
</dbReference>
<dbReference type="Proteomes" id="UP000619244">
    <property type="component" value="Unassembled WGS sequence"/>
</dbReference>
<evidence type="ECO:0000313" key="1">
    <source>
        <dbReference type="EMBL" id="GGX69174.1"/>
    </source>
</evidence>
<gene>
    <name evidence="1" type="ORF">GCM10010358_24480</name>
</gene>
<evidence type="ECO:0008006" key="3">
    <source>
        <dbReference type="Google" id="ProtNLM"/>
    </source>
</evidence>
<organism evidence="1 2">
    <name type="scientific">Streptomyces minutiscleroticus</name>
    <dbReference type="NCBI Taxonomy" id="68238"/>
    <lineage>
        <taxon>Bacteria</taxon>
        <taxon>Bacillati</taxon>
        <taxon>Actinomycetota</taxon>
        <taxon>Actinomycetes</taxon>
        <taxon>Kitasatosporales</taxon>
        <taxon>Streptomycetaceae</taxon>
        <taxon>Streptomyces</taxon>
    </lineage>
</organism>
<accession>A0A918NFI5</accession>